<sequence>MISILIADDEERIRSGIRKRIADSGLPAGRIEEAGDGRKALEILGQNPVDIALVDINMPFVNGLAFIEAAKAEYPKTIFIIISGYNRFEYAQEAIRHGVFRYLLKPINTEELRRTLEAAMELVTPGPGYDGDPVLGSIIRHIEEHYRASAYSLGTLAEALGISEGHLSKVLKKQTGLSFSEYLTKLRIGSAQEILRREGRLTRIAEVAERVGFSNQHYFSAVFRKICGCTPSEYLSGDFCGKERV</sequence>
<feature type="domain" description="HTH araC/xylS-type" evidence="5">
    <location>
        <begin position="136"/>
        <end position="237"/>
    </location>
</feature>
<evidence type="ECO:0000313" key="7">
    <source>
        <dbReference type="EMBL" id="QQO09411.1"/>
    </source>
</evidence>
<feature type="domain" description="Response regulatory" evidence="6">
    <location>
        <begin position="3"/>
        <end position="120"/>
    </location>
</feature>
<dbReference type="InterPro" id="IPR009057">
    <property type="entry name" value="Homeodomain-like_sf"/>
</dbReference>
<dbReference type="SUPFAM" id="SSF52172">
    <property type="entry name" value="CheY-like"/>
    <property type="match status" value="1"/>
</dbReference>
<keyword evidence="8" id="KW-1185">Reference proteome</keyword>
<dbReference type="AlphaFoldDB" id="A0A7T8BAI7"/>
<name>A0A7T8BAI7_9SPIR</name>
<dbReference type="SUPFAM" id="SSF46689">
    <property type="entry name" value="Homeodomain-like"/>
    <property type="match status" value="2"/>
</dbReference>
<dbReference type="SMART" id="SM00448">
    <property type="entry name" value="REC"/>
    <property type="match status" value="1"/>
</dbReference>
<evidence type="ECO:0000256" key="4">
    <source>
        <dbReference type="PROSITE-ProRule" id="PRU00169"/>
    </source>
</evidence>
<dbReference type="Gene3D" id="3.40.50.2300">
    <property type="match status" value="1"/>
</dbReference>
<proteinExistence type="predicted"/>
<dbReference type="SMART" id="SM00342">
    <property type="entry name" value="HTH_ARAC"/>
    <property type="match status" value="1"/>
</dbReference>
<dbReference type="GO" id="GO:0000160">
    <property type="term" value="P:phosphorelay signal transduction system"/>
    <property type="evidence" value="ECO:0007669"/>
    <property type="project" value="InterPro"/>
</dbReference>
<evidence type="ECO:0000259" key="6">
    <source>
        <dbReference type="PROSITE" id="PS50110"/>
    </source>
</evidence>
<feature type="modified residue" description="4-aspartylphosphate" evidence="4">
    <location>
        <position position="55"/>
    </location>
</feature>
<dbReference type="CDD" id="cd17536">
    <property type="entry name" value="REC_YesN-like"/>
    <property type="match status" value="1"/>
</dbReference>
<dbReference type="Proteomes" id="UP000595917">
    <property type="component" value="Chromosome"/>
</dbReference>
<dbReference type="PANTHER" id="PTHR43280">
    <property type="entry name" value="ARAC-FAMILY TRANSCRIPTIONAL REGULATOR"/>
    <property type="match status" value="1"/>
</dbReference>
<keyword evidence="3" id="KW-0804">Transcription</keyword>
<dbReference type="KEGG" id="bhc:JFL75_00365"/>
<gene>
    <name evidence="7" type="ORF">JFL75_00365</name>
</gene>
<dbReference type="PRINTS" id="PR00032">
    <property type="entry name" value="HTHARAC"/>
</dbReference>
<dbReference type="PROSITE" id="PS01124">
    <property type="entry name" value="HTH_ARAC_FAMILY_2"/>
    <property type="match status" value="1"/>
</dbReference>
<keyword evidence="1" id="KW-0805">Transcription regulation</keyword>
<dbReference type="PROSITE" id="PS00041">
    <property type="entry name" value="HTH_ARAC_FAMILY_1"/>
    <property type="match status" value="1"/>
</dbReference>
<evidence type="ECO:0000259" key="5">
    <source>
        <dbReference type="PROSITE" id="PS01124"/>
    </source>
</evidence>
<accession>A0A7T8BAI7</accession>
<dbReference type="InterPro" id="IPR020449">
    <property type="entry name" value="Tscrpt_reg_AraC-type_HTH"/>
</dbReference>
<protein>
    <submittedName>
        <fullName evidence="7">Response regulator</fullName>
    </submittedName>
</protein>
<dbReference type="PROSITE" id="PS50110">
    <property type="entry name" value="RESPONSE_REGULATORY"/>
    <property type="match status" value="1"/>
</dbReference>
<dbReference type="InterPro" id="IPR018062">
    <property type="entry name" value="HTH_AraC-typ_CS"/>
</dbReference>
<dbReference type="Pfam" id="PF00072">
    <property type="entry name" value="Response_reg"/>
    <property type="match status" value="1"/>
</dbReference>
<dbReference type="EMBL" id="CP067089">
    <property type="protein sequence ID" value="QQO09411.1"/>
    <property type="molecule type" value="Genomic_DNA"/>
</dbReference>
<evidence type="ECO:0000313" key="8">
    <source>
        <dbReference type="Proteomes" id="UP000595917"/>
    </source>
</evidence>
<dbReference type="PANTHER" id="PTHR43280:SF28">
    <property type="entry name" value="HTH-TYPE TRANSCRIPTIONAL ACTIVATOR RHAS"/>
    <property type="match status" value="1"/>
</dbReference>
<keyword evidence="4" id="KW-0597">Phosphoprotein</keyword>
<evidence type="ECO:0000256" key="3">
    <source>
        <dbReference type="ARBA" id="ARBA00023163"/>
    </source>
</evidence>
<dbReference type="Pfam" id="PF12833">
    <property type="entry name" value="HTH_18"/>
    <property type="match status" value="1"/>
</dbReference>
<dbReference type="RefSeq" id="WP_215626714.1">
    <property type="nucleotide sequence ID" value="NZ_CP067089.2"/>
</dbReference>
<dbReference type="GO" id="GO:0003700">
    <property type="term" value="F:DNA-binding transcription factor activity"/>
    <property type="evidence" value="ECO:0007669"/>
    <property type="project" value="InterPro"/>
</dbReference>
<dbReference type="InterPro" id="IPR011006">
    <property type="entry name" value="CheY-like_superfamily"/>
</dbReference>
<dbReference type="GO" id="GO:0043565">
    <property type="term" value="F:sequence-specific DNA binding"/>
    <property type="evidence" value="ECO:0007669"/>
    <property type="project" value="InterPro"/>
</dbReference>
<evidence type="ECO:0000256" key="2">
    <source>
        <dbReference type="ARBA" id="ARBA00023125"/>
    </source>
</evidence>
<dbReference type="Gene3D" id="1.10.10.60">
    <property type="entry name" value="Homeodomain-like"/>
    <property type="match status" value="2"/>
</dbReference>
<organism evidence="7 8">
    <name type="scientific">Breznakiella homolactica</name>
    <dbReference type="NCBI Taxonomy" id="2798577"/>
    <lineage>
        <taxon>Bacteria</taxon>
        <taxon>Pseudomonadati</taxon>
        <taxon>Spirochaetota</taxon>
        <taxon>Spirochaetia</taxon>
        <taxon>Spirochaetales</taxon>
        <taxon>Breznakiellaceae</taxon>
        <taxon>Breznakiella</taxon>
    </lineage>
</organism>
<dbReference type="InterPro" id="IPR001789">
    <property type="entry name" value="Sig_transdc_resp-reg_receiver"/>
</dbReference>
<reference evidence="7" key="1">
    <citation type="submission" date="2021-01" db="EMBL/GenBank/DDBJ databases">
        <title>Description of Breznakiella homolactica.</title>
        <authorList>
            <person name="Song Y."/>
            <person name="Brune A."/>
        </authorList>
    </citation>
    <scope>NUCLEOTIDE SEQUENCE</scope>
    <source>
        <strain evidence="7">RmG30</strain>
    </source>
</reference>
<evidence type="ECO:0000256" key="1">
    <source>
        <dbReference type="ARBA" id="ARBA00023015"/>
    </source>
</evidence>
<dbReference type="InterPro" id="IPR018060">
    <property type="entry name" value="HTH_AraC"/>
</dbReference>
<keyword evidence="2" id="KW-0238">DNA-binding</keyword>